<evidence type="ECO:0000313" key="1">
    <source>
        <dbReference type="EMBL" id="HET20931.1"/>
    </source>
</evidence>
<comment type="caution">
    <text evidence="1">The sequence shown here is derived from an EMBL/GenBank/DDBJ whole genome shotgun (WGS) entry which is preliminary data.</text>
</comment>
<dbReference type="Pfam" id="PF17373">
    <property type="entry name" value="DUF5395"/>
    <property type="match status" value="1"/>
</dbReference>
<protein>
    <submittedName>
        <fullName evidence="1">Uncharacterized protein</fullName>
    </submittedName>
</protein>
<accession>A0A7C2SQ08</accession>
<sequence>MSTVRLNFTLKFAGKWIAENEEIKAEGSSLDELDKNLAERLRKAGYRGRAEIYMKFDYSTIPDWMRQFHPYYFNRKVILEIN</sequence>
<organism evidence="1">
    <name type="scientific">Archaeoglobus fulgidus</name>
    <dbReference type="NCBI Taxonomy" id="2234"/>
    <lineage>
        <taxon>Archaea</taxon>
        <taxon>Methanobacteriati</taxon>
        <taxon>Methanobacteriota</taxon>
        <taxon>Archaeoglobi</taxon>
        <taxon>Archaeoglobales</taxon>
        <taxon>Archaeoglobaceae</taxon>
        <taxon>Archaeoglobus</taxon>
    </lineage>
</organism>
<proteinExistence type="predicted"/>
<dbReference type="EMBL" id="DSCQ01000028">
    <property type="protein sequence ID" value="HET20931.1"/>
    <property type="molecule type" value="Genomic_DNA"/>
</dbReference>
<gene>
    <name evidence="1" type="ORF">ENN70_02245</name>
</gene>
<name>A0A7C2SQ08_ARCFL</name>
<dbReference type="InterPro" id="IPR035157">
    <property type="entry name" value="DUF5395"/>
</dbReference>
<dbReference type="AlphaFoldDB" id="A0A7C2SQ08"/>
<reference evidence="1" key="1">
    <citation type="journal article" date="2020" name="mSystems">
        <title>Genome- and Community-Level Interaction Insights into Carbon Utilization and Element Cycling Functions of Hydrothermarchaeota in Hydrothermal Sediment.</title>
        <authorList>
            <person name="Zhou Z."/>
            <person name="Liu Y."/>
            <person name="Xu W."/>
            <person name="Pan J."/>
            <person name="Luo Z.H."/>
            <person name="Li M."/>
        </authorList>
    </citation>
    <scope>NUCLEOTIDE SEQUENCE [LARGE SCALE GENOMIC DNA]</scope>
    <source>
        <strain evidence="1">SpSt-12</strain>
    </source>
</reference>